<evidence type="ECO:0000256" key="2">
    <source>
        <dbReference type="ARBA" id="ARBA00022771"/>
    </source>
</evidence>
<proteinExistence type="predicted"/>
<feature type="domain" description="RING-CH-type" evidence="6">
    <location>
        <begin position="43"/>
        <end position="133"/>
    </location>
</feature>
<evidence type="ECO:0000259" key="6">
    <source>
        <dbReference type="PROSITE" id="PS51292"/>
    </source>
</evidence>
<accession>A0A0N1GY30</accession>
<dbReference type="Pfam" id="PF12906">
    <property type="entry name" value="RINGv"/>
    <property type="match status" value="1"/>
</dbReference>
<sequence>MATVDEESVPGAFEEDAAETDPQPTPTTAPDDSGSVPVDQYPGWAYPTRMCRICREDVVPKVTMYPPGIPLRYQRPVAEYSNDDEYGRLIRPCKCQGSMRYIHELCLQRSRTEGVRPGSLWKCPTCGYQFNFQKLSFQRYLGNKLFASVLTVFVMILFMFLLGFVADPIINLYVDPYDTIVGNEPYWSEVDVMTRSSSISGWSLHFTKGMISMGLVGFIKTMLLNPFNYLNIRQTGFAGTRRAGAATTGRDRAVNVSWIAVVIGITSAFYFFYKWVQTIIKHTLQRIGNHVVDTSLPGDDDDLKPPPDWQKPKDTARSQDDLVAEALFGSDTAASPANPPVPDTSDVKTETEQEAGTVADGFGEDLGNGSTRSADHGLSSALEQDWSFVGIPRQR</sequence>
<evidence type="ECO:0000313" key="7">
    <source>
        <dbReference type="EMBL" id="KPI35493.1"/>
    </source>
</evidence>
<dbReference type="GeneID" id="28731679"/>
<dbReference type="AlphaFoldDB" id="A0A0N1GY30"/>
<reference evidence="7 8" key="1">
    <citation type="submission" date="2015-06" db="EMBL/GenBank/DDBJ databases">
        <title>Draft genome of the ant-associated black yeast Phialophora attae CBS 131958.</title>
        <authorList>
            <person name="Moreno L.F."/>
            <person name="Stielow B.J."/>
            <person name="de Hoog S."/>
            <person name="Vicente V.A."/>
            <person name="Weiss V.A."/>
            <person name="de Vries M."/>
            <person name="Cruz L.M."/>
            <person name="Souza E.M."/>
        </authorList>
    </citation>
    <scope>NUCLEOTIDE SEQUENCE [LARGE SCALE GENOMIC DNA]</scope>
    <source>
        <strain evidence="7 8">CBS 131958</strain>
    </source>
</reference>
<dbReference type="PANTHER" id="PTHR46347:SF1">
    <property type="entry name" value="RING_FYVE_PHD ZINC FINGER SUPERFAMILY PROTEIN"/>
    <property type="match status" value="1"/>
</dbReference>
<evidence type="ECO:0000313" key="8">
    <source>
        <dbReference type="Proteomes" id="UP000038010"/>
    </source>
</evidence>
<feature type="compositionally biased region" description="Acidic residues" evidence="4">
    <location>
        <begin position="1"/>
        <end position="19"/>
    </location>
</feature>
<dbReference type="InterPro" id="IPR013083">
    <property type="entry name" value="Znf_RING/FYVE/PHD"/>
</dbReference>
<keyword evidence="5" id="KW-1133">Transmembrane helix</keyword>
<keyword evidence="8" id="KW-1185">Reference proteome</keyword>
<feature type="compositionally biased region" description="Basic and acidic residues" evidence="4">
    <location>
        <begin position="310"/>
        <end position="320"/>
    </location>
</feature>
<keyword evidence="2" id="KW-0863">Zinc-finger</keyword>
<dbReference type="CDD" id="cd16495">
    <property type="entry name" value="RING_CH-C4HC3_MARCH"/>
    <property type="match status" value="1"/>
</dbReference>
<comment type="caution">
    <text evidence="7">The sequence shown here is derived from an EMBL/GenBank/DDBJ whole genome shotgun (WGS) entry which is preliminary data.</text>
</comment>
<dbReference type="InterPro" id="IPR011016">
    <property type="entry name" value="Znf_RING-CH"/>
</dbReference>
<protein>
    <recommendedName>
        <fullName evidence="6">RING-CH-type domain-containing protein</fullName>
    </recommendedName>
</protein>
<dbReference type="PROSITE" id="PS51292">
    <property type="entry name" value="ZF_RING_CH"/>
    <property type="match status" value="1"/>
</dbReference>
<dbReference type="SMART" id="SM00744">
    <property type="entry name" value="RINGv"/>
    <property type="match status" value="1"/>
</dbReference>
<dbReference type="GO" id="GO:0008270">
    <property type="term" value="F:zinc ion binding"/>
    <property type="evidence" value="ECO:0007669"/>
    <property type="project" value="UniProtKB-KW"/>
</dbReference>
<keyword evidence="3" id="KW-0862">Zinc</keyword>
<name>A0A0N1GY30_9EURO</name>
<evidence type="ECO:0000256" key="5">
    <source>
        <dbReference type="SAM" id="Phobius"/>
    </source>
</evidence>
<dbReference type="OrthoDB" id="264354at2759"/>
<evidence type="ECO:0000256" key="4">
    <source>
        <dbReference type="SAM" id="MobiDB-lite"/>
    </source>
</evidence>
<feature type="transmembrane region" description="Helical" evidence="5">
    <location>
        <begin position="145"/>
        <end position="166"/>
    </location>
</feature>
<evidence type="ECO:0000256" key="1">
    <source>
        <dbReference type="ARBA" id="ARBA00022723"/>
    </source>
</evidence>
<feature type="compositionally biased region" description="Low complexity" evidence="4">
    <location>
        <begin position="20"/>
        <end position="32"/>
    </location>
</feature>
<dbReference type="Proteomes" id="UP000038010">
    <property type="component" value="Unassembled WGS sequence"/>
</dbReference>
<dbReference type="VEuPathDB" id="FungiDB:AB675_10990"/>
<dbReference type="SUPFAM" id="SSF57850">
    <property type="entry name" value="RING/U-box"/>
    <property type="match status" value="1"/>
</dbReference>
<keyword evidence="1" id="KW-0479">Metal-binding</keyword>
<feature type="region of interest" description="Disordered" evidence="4">
    <location>
        <begin position="295"/>
        <end position="395"/>
    </location>
</feature>
<feature type="transmembrane region" description="Helical" evidence="5">
    <location>
        <begin position="253"/>
        <end position="273"/>
    </location>
</feature>
<organism evidence="7 8">
    <name type="scientific">Cyphellophora attinorum</name>
    <dbReference type="NCBI Taxonomy" id="1664694"/>
    <lineage>
        <taxon>Eukaryota</taxon>
        <taxon>Fungi</taxon>
        <taxon>Dikarya</taxon>
        <taxon>Ascomycota</taxon>
        <taxon>Pezizomycotina</taxon>
        <taxon>Eurotiomycetes</taxon>
        <taxon>Chaetothyriomycetidae</taxon>
        <taxon>Chaetothyriales</taxon>
        <taxon>Cyphellophoraceae</taxon>
        <taxon>Cyphellophora</taxon>
    </lineage>
</organism>
<evidence type="ECO:0000256" key="3">
    <source>
        <dbReference type="ARBA" id="ARBA00022833"/>
    </source>
</evidence>
<keyword evidence="5" id="KW-0812">Transmembrane</keyword>
<dbReference type="RefSeq" id="XP_017995456.1">
    <property type="nucleotide sequence ID" value="XM_018139799.1"/>
</dbReference>
<dbReference type="PANTHER" id="PTHR46347">
    <property type="entry name" value="RING/FYVE/PHD ZINC FINGER SUPERFAMILY PROTEIN"/>
    <property type="match status" value="1"/>
</dbReference>
<dbReference type="EMBL" id="LFJN01000039">
    <property type="protein sequence ID" value="KPI35493.1"/>
    <property type="molecule type" value="Genomic_DNA"/>
</dbReference>
<keyword evidence="5" id="KW-0472">Membrane</keyword>
<dbReference type="Gene3D" id="3.30.40.10">
    <property type="entry name" value="Zinc/RING finger domain, C3HC4 (zinc finger)"/>
    <property type="match status" value="1"/>
</dbReference>
<feature type="transmembrane region" description="Helical" evidence="5">
    <location>
        <begin position="210"/>
        <end position="232"/>
    </location>
</feature>
<feature type="region of interest" description="Disordered" evidence="4">
    <location>
        <begin position="1"/>
        <end position="39"/>
    </location>
</feature>
<gene>
    <name evidence="7" type="ORF">AB675_10990</name>
</gene>
<dbReference type="STRING" id="1664694.A0A0N1GY30"/>